<dbReference type="InterPro" id="IPR009057">
    <property type="entry name" value="Homeodomain-like_sf"/>
</dbReference>
<dbReference type="EMBL" id="ARZX01000004">
    <property type="protein sequence ID" value="EWH14415.1"/>
    <property type="molecule type" value="Genomic_DNA"/>
</dbReference>
<keyword evidence="4" id="KW-0175">Coiled coil</keyword>
<keyword evidence="5" id="KW-0472">Membrane</keyword>
<dbReference type="SUPFAM" id="SSF63829">
    <property type="entry name" value="Calcium-dependent phosphotriesterase"/>
    <property type="match status" value="2"/>
</dbReference>
<feature type="domain" description="HTH araC/xylS-type" evidence="6">
    <location>
        <begin position="1137"/>
        <end position="1236"/>
    </location>
</feature>
<dbReference type="SUPFAM" id="SSF46689">
    <property type="entry name" value="Homeodomain-like"/>
    <property type="match status" value="1"/>
</dbReference>
<accession>A0ABP3BB64</accession>
<reference evidence="7 8" key="1">
    <citation type="journal article" date="2014" name="Genome Announc.">
        <title>Draft Genome Sequence of the Carrageenan-Degrading Bacterium Cellulophaga sp. Strain KL-A, Isolated from Decaying Marine Algae.</title>
        <authorList>
            <person name="Shan D."/>
            <person name="Ying J."/>
            <person name="Li X."/>
            <person name="Gao Z."/>
            <person name="Wei G."/>
            <person name="Shao Z."/>
        </authorList>
    </citation>
    <scope>NUCLEOTIDE SEQUENCE [LARGE SCALE GENOMIC DNA]</scope>
    <source>
        <strain evidence="7 8">KL-A</strain>
    </source>
</reference>
<dbReference type="Gene3D" id="2.130.10.10">
    <property type="entry name" value="YVTN repeat-like/Quinoprotein amine dehydrogenase"/>
    <property type="match status" value="3"/>
</dbReference>
<name>A0ABP3BB64_9FLAO</name>
<feature type="coiled-coil region" evidence="4">
    <location>
        <begin position="707"/>
        <end position="759"/>
    </location>
</feature>
<dbReference type="PANTHER" id="PTHR43280:SF2">
    <property type="entry name" value="HTH-TYPE TRANSCRIPTIONAL REGULATOR EXSA"/>
    <property type="match status" value="1"/>
</dbReference>
<gene>
    <name evidence="7" type="ORF">KLA_05321</name>
</gene>
<keyword evidence="5" id="KW-1133">Transmembrane helix</keyword>
<keyword evidence="2" id="KW-0238">DNA-binding</keyword>
<keyword evidence="1" id="KW-0805">Transcription regulation</keyword>
<dbReference type="PANTHER" id="PTHR43280">
    <property type="entry name" value="ARAC-FAMILY TRANSCRIPTIONAL REGULATOR"/>
    <property type="match status" value="1"/>
</dbReference>
<keyword evidence="5" id="KW-0812">Transmembrane</keyword>
<sequence length="1238" mass="142190">MKTKFYIVYLLLLASLYGYSQQLKFINYTTDQGLSNNSVLDILNDDDGGLWMATWDGLNYFDGYTFTTFKHDINNPKSLPSNYLTSIEKDKDGFIWTFSNEGLISKYVGNNEFHHYKFNQRPRAMYASTSGVINVLVGEKIYKYSNGNFVEGADGTSKNNQKKEFKKILLAKYPHLVINDVLKDKQGNLWFATFKNGIYIIPNHINNLTTSLIHNYTYDAYTPYTFYSNEVTSLNQDVYGNIWLGQKDGGLAMAYSGSQEISSVMPHPNRFPHLPVETTRAITKDVAGNIWIGYYNSGLYHYSEKTKCYVKFPVKESKQNEEWERVRSLYTAKDGSIWVGTYAGILRIKNNSYTTFEAANIPELPNNRNYSFYEDDNHTIWIACWGGLAKYNLKTQRFTKFKGQDKFKNYNIRNIKKDKNNLIIATEQDGVFILDLTTGNYKQLTKKNGILGNSVYSLFIDHDTNNYWIASLGGVTVYNTKKGVIKNITDANGLPSHMVYGVLDNQNQMWVSTTKGIAVIDKNTYQVTPFNPKEGWQAPEFSEGAYYKDNKGLLFFGGVIGLNYFNPNALTITPNTAKLKVQVNSIPITTNKAISKKHSNNTINVTVTPIVFPVKKTSSYYYKLRGKNTDWILAKGKQNIVYQNLSSGDYTFLLKNNLNDTPKEVFSLKIEKAFYETISFFMLLLLLIVGIGLLFIYLKNKSTKAKHKKLEEQIVARTKLIEKQKQDLLKINTELDDKNQEIIQQKEKLLSLHNNLKNQDFEVDKFKTFVLSQFQQPLSIILKMAHEIKNNQEPKTEILQQSGKIIDLISEWNYLDHIKELGEVRLTSVKLLPILKEIANSVKEKLKQNSANFNAQIDKSINWVEVDLLRLKLLLKYIFNDIVKYSEASSLLDVAIVLQENTLQFTVTSNSTVLQGNVKNILNYSPYYKAFLVLIKDLNGTCNLNNADYFSFNFSLPVIVMQNNTKAVETISWKHLDIKEKLPVNKNKILVFTAASNFNISNQLLQNTDNYLLFEDVVTNLSSALKQLQIDVLVFYQIGFTKEIAYFLQKYKEIPKKDRVPLVYISEEINYALQETSLEFGIDVVIQLPASKTFISNKITSLINRSTGRGQNKFQQEIFKILTEENDLQSSNEKLLKRSLEIIKEELSNPSFNVEKLISILEISRIKCYRLFKEQLGQSPSDVITSLRLQKAEYLLKNKKFNISEIGFECGYSDSKYFGRTFKKHFGVSPKTYKEQKI</sequence>
<evidence type="ECO:0000256" key="1">
    <source>
        <dbReference type="ARBA" id="ARBA00023015"/>
    </source>
</evidence>
<feature type="transmembrane region" description="Helical" evidence="5">
    <location>
        <begin position="678"/>
        <end position="698"/>
    </location>
</feature>
<dbReference type="InterPro" id="IPR020449">
    <property type="entry name" value="Tscrpt_reg_AraC-type_HTH"/>
</dbReference>
<proteinExistence type="predicted"/>
<dbReference type="InterPro" id="IPR018062">
    <property type="entry name" value="HTH_AraC-typ_CS"/>
</dbReference>
<evidence type="ECO:0000313" key="7">
    <source>
        <dbReference type="EMBL" id="EWH14415.1"/>
    </source>
</evidence>
<evidence type="ECO:0000256" key="5">
    <source>
        <dbReference type="SAM" id="Phobius"/>
    </source>
</evidence>
<dbReference type="PROSITE" id="PS01124">
    <property type="entry name" value="HTH_ARAC_FAMILY_2"/>
    <property type="match status" value="1"/>
</dbReference>
<dbReference type="Proteomes" id="UP000019275">
    <property type="component" value="Unassembled WGS sequence"/>
</dbReference>
<dbReference type="Pfam" id="PF07494">
    <property type="entry name" value="Reg_prop"/>
    <property type="match status" value="3"/>
</dbReference>
<dbReference type="InterPro" id="IPR011110">
    <property type="entry name" value="Reg_prop"/>
</dbReference>
<organism evidence="7 8">
    <name type="scientific">Cellulophaga geojensis KL-A</name>
    <dbReference type="NCBI Taxonomy" id="1328323"/>
    <lineage>
        <taxon>Bacteria</taxon>
        <taxon>Pseudomonadati</taxon>
        <taxon>Bacteroidota</taxon>
        <taxon>Flavobacteriia</taxon>
        <taxon>Flavobacteriales</taxon>
        <taxon>Flavobacteriaceae</taxon>
        <taxon>Cellulophaga</taxon>
    </lineage>
</organism>
<evidence type="ECO:0000313" key="8">
    <source>
        <dbReference type="Proteomes" id="UP000019275"/>
    </source>
</evidence>
<evidence type="ECO:0000259" key="6">
    <source>
        <dbReference type="PROSITE" id="PS01124"/>
    </source>
</evidence>
<dbReference type="PROSITE" id="PS00041">
    <property type="entry name" value="HTH_ARAC_FAMILY_1"/>
    <property type="match status" value="1"/>
</dbReference>
<dbReference type="InterPro" id="IPR015943">
    <property type="entry name" value="WD40/YVTN_repeat-like_dom_sf"/>
</dbReference>
<dbReference type="Pfam" id="PF12833">
    <property type="entry name" value="HTH_18"/>
    <property type="match status" value="1"/>
</dbReference>
<dbReference type="InterPro" id="IPR011123">
    <property type="entry name" value="Y_Y_Y"/>
</dbReference>
<dbReference type="InterPro" id="IPR018060">
    <property type="entry name" value="HTH_AraC"/>
</dbReference>
<keyword evidence="8" id="KW-1185">Reference proteome</keyword>
<dbReference type="SMART" id="SM00342">
    <property type="entry name" value="HTH_ARAC"/>
    <property type="match status" value="1"/>
</dbReference>
<comment type="caution">
    <text evidence="7">The sequence shown here is derived from an EMBL/GenBank/DDBJ whole genome shotgun (WGS) entry which is preliminary data.</text>
</comment>
<dbReference type="InterPro" id="IPR013783">
    <property type="entry name" value="Ig-like_fold"/>
</dbReference>
<protein>
    <submittedName>
        <fullName evidence="7">AraC family transcriptional regulator</fullName>
    </submittedName>
</protein>
<evidence type="ECO:0000256" key="4">
    <source>
        <dbReference type="SAM" id="Coils"/>
    </source>
</evidence>
<evidence type="ECO:0000256" key="2">
    <source>
        <dbReference type="ARBA" id="ARBA00023125"/>
    </source>
</evidence>
<dbReference type="Pfam" id="PF07495">
    <property type="entry name" value="Y_Y_Y"/>
    <property type="match status" value="1"/>
</dbReference>
<dbReference type="Gene3D" id="2.60.40.10">
    <property type="entry name" value="Immunoglobulins"/>
    <property type="match status" value="1"/>
</dbReference>
<evidence type="ECO:0000256" key="3">
    <source>
        <dbReference type="ARBA" id="ARBA00023163"/>
    </source>
</evidence>
<dbReference type="Gene3D" id="1.10.10.60">
    <property type="entry name" value="Homeodomain-like"/>
    <property type="match status" value="1"/>
</dbReference>
<dbReference type="PRINTS" id="PR00032">
    <property type="entry name" value="HTHARAC"/>
</dbReference>
<keyword evidence="3" id="KW-0804">Transcription</keyword>